<evidence type="ECO:0000313" key="2">
    <source>
        <dbReference type="EMBL" id="PAB60493.1"/>
    </source>
</evidence>
<feature type="transmembrane region" description="Helical" evidence="1">
    <location>
        <begin position="24"/>
        <end position="43"/>
    </location>
</feature>
<evidence type="ECO:0008006" key="4">
    <source>
        <dbReference type="Google" id="ProtNLM"/>
    </source>
</evidence>
<dbReference type="PANTHER" id="PTHR35804">
    <property type="entry name" value="LYSINE EXPORTER LYSO"/>
    <property type="match status" value="1"/>
</dbReference>
<dbReference type="GO" id="GO:0015661">
    <property type="term" value="F:L-lysine efflux transmembrane transporter activity"/>
    <property type="evidence" value="ECO:0007669"/>
    <property type="project" value="InterPro"/>
</dbReference>
<evidence type="ECO:0000313" key="3">
    <source>
        <dbReference type="Proteomes" id="UP000216024"/>
    </source>
</evidence>
<comment type="caution">
    <text evidence="2">The sequence shown here is derived from an EMBL/GenBank/DDBJ whole genome shotgun (WGS) entry which is preliminary data.</text>
</comment>
<feature type="transmembrane region" description="Helical" evidence="1">
    <location>
        <begin position="174"/>
        <end position="195"/>
    </location>
</feature>
<dbReference type="RefSeq" id="WP_095132050.1">
    <property type="nucleotide sequence ID" value="NZ_NIBG01000003.1"/>
</dbReference>
<dbReference type="GO" id="GO:0005886">
    <property type="term" value="C:plasma membrane"/>
    <property type="evidence" value="ECO:0007669"/>
    <property type="project" value="TreeGrafter"/>
</dbReference>
<proteinExistence type="predicted"/>
<keyword evidence="1" id="KW-1133">Transmembrane helix</keyword>
<organism evidence="2 3">
    <name type="scientific">Anaeromicrobium sediminis</name>
    <dbReference type="NCBI Taxonomy" id="1478221"/>
    <lineage>
        <taxon>Bacteria</taxon>
        <taxon>Bacillati</taxon>
        <taxon>Bacillota</taxon>
        <taxon>Clostridia</taxon>
        <taxon>Peptostreptococcales</taxon>
        <taxon>Thermotaleaceae</taxon>
        <taxon>Anaeromicrobium</taxon>
    </lineage>
</organism>
<dbReference type="Pfam" id="PF03956">
    <property type="entry name" value="Lys_export"/>
    <property type="match status" value="1"/>
</dbReference>
<evidence type="ECO:0000256" key="1">
    <source>
        <dbReference type="SAM" id="Phobius"/>
    </source>
</evidence>
<feature type="transmembrane region" description="Helical" evidence="1">
    <location>
        <begin position="64"/>
        <end position="88"/>
    </location>
</feature>
<feature type="transmembrane region" description="Helical" evidence="1">
    <location>
        <begin position="94"/>
        <end position="113"/>
    </location>
</feature>
<name>A0A267MNT6_9FIRM</name>
<protein>
    <recommendedName>
        <fullName evidence="4">Lysine exporter LysO family protein</fullName>
    </recommendedName>
</protein>
<keyword evidence="3" id="KW-1185">Reference proteome</keyword>
<keyword evidence="1" id="KW-0472">Membrane</keyword>
<dbReference type="PANTHER" id="PTHR35804:SF1">
    <property type="entry name" value="LYSINE EXPORTER LYSO"/>
    <property type="match status" value="1"/>
</dbReference>
<accession>A0A267MNT6</accession>
<reference evidence="2 3" key="1">
    <citation type="submission" date="2017-06" db="EMBL/GenBank/DDBJ databases">
        <title>Draft genome sequence of anaerobic fermentative bacterium Anaeromicrobium sediminis DY2726D isolated from West Pacific Ocean sediments.</title>
        <authorList>
            <person name="Zeng X."/>
        </authorList>
    </citation>
    <scope>NUCLEOTIDE SEQUENCE [LARGE SCALE GENOMIC DNA]</scope>
    <source>
        <strain evidence="2 3">DY2726D</strain>
    </source>
</reference>
<dbReference type="EMBL" id="NIBG01000003">
    <property type="protein sequence ID" value="PAB60493.1"/>
    <property type="molecule type" value="Genomic_DNA"/>
</dbReference>
<dbReference type="Proteomes" id="UP000216024">
    <property type="component" value="Unassembled WGS sequence"/>
</dbReference>
<dbReference type="OrthoDB" id="371078at2"/>
<dbReference type="InterPro" id="IPR005642">
    <property type="entry name" value="LysO"/>
</dbReference>
<gene>
    <name evidence="2" type="ORF">CCE28_06240</name>
</gene>
<keyword evidence="1" id="KW-0812">Transmembrane</keyword>
<sequence>MTFKIILSVVVGIGSGYFFFNESILPYTSTIVDIGLCLLLLFVGIDIGRNKSAFNKIKNMGFKILLVPIMVMLGTLVGSCIGGFFLGLPVNESSAIGAGFGWYTLSSILLVDYSSELSALAFISNVVREIFALILIPIVAKYMGDLESIAPAGATAMDTSLPIISSSTNSKTSIIAFITGVIVSSSVPVLVPMLINM</sequence>
<dbReference type="AlphaFoldDB" id="A0A267MNT6"/>